<dbReference type="Gene3D" id="3.40.50.2000">
    <property type="entry name" value="Glycogen Phosphorylase B"/>
    <property type="match status" value="2"/>
</dbReference>
<dbReference type="CDD" id="cd03784">
    <property type="entry name" value="GT1_Gtf-like"/>
    <property type="match status" value="1"/>
</dbReference>
<dbReference type="OrthoDB" id="6620093at2"/>
<dbReference type="GO" id="GO:0008194">
    <property type="term" value="F:UDP-glycosyltransferase activity"/>
    <property type="evidence" value="ECO:0007669"/>
    <property type="project" value="InterPro"/>
</dbReference>
<name>W9GRU8_9MICO</name>
<evidence type="ECO:0000313" key="3">
    <source>
        <dbReference type="Proteomes" id="UP000019494"/>
    </source>
</evidence>
<dbReference type="SUPFAM" id="SSF53756">
    <property type="entry name" value="UDP-Glycosyltransferase/glycogen phosphorylase"/>
    <property type="match status" value="1"/>
</dbReference>
<dbReference type="GO" id="GO:0017000">
    <property type="term" value="P:antibiotic biosynthetic process"/>
    <property type="evidence" value="ECO:0007669"/>
    <property type="project" value="UniProtKB-ARBA"/>
</dbReference>
<reference evidence="3" key="1">
    <citation type="submission" date="2013-08" db="EMBL/GenBank/DDBJ databases">
        <title>Intrasporangium oryzae NRRL B-24470.</title>
        <authorList>
            <person name="Liu H."/>
            <person name="Wang G."/>
        </authorList>
    </citation>
    <scope>NUCLEOTIDE SEQUENCE [LARGE SCALE GENOMIC DNA]</scope>
    <source>
        <strain evidence="3">Q5-1</strain>
    </source>
</reference>
<accession>W9GRU8</accession>
<dbReference type="RefSeq" id="WP_034713125.1">
    <property type="nucleotide sequence ID" value="NZ_AWQS01000010.1"/>
</dbReference>
<keyword evidence="3" id="KW-1185">Reference proteome</keyword>
<dbReference type="PATRIC" id="fig|584657.3.peg.528"/>
<dbReference type="InterPro" id="IPR050426">
    <property type="entry name" value="Glycosyltransferase_28"/>
</dbReference>
<dbReference type="InterPro" id="IPR002213">
    <property type="entry name" value="UDP_glucos_trans"/>
</dbReference>
<sequence length="249" mass="26475">MRRLQSSGLDPVNAALARHGLDTTDDMFSLVDRCERVLVLTSPSFDLPFPDLPANVRYVGPQLEDPAVVAGGADWRPEGEGPFVLVGMSSVYQGRTELLNRAANALGRLPVRGLVTTGGGVDPAEVEAPPNVRVVRWAPHSEVLEEATVVVTHCGHGTAVKALAAGVPMVCVPQGRDQKDVALRVRRVGAGVIISRRGGREALADAVSRVLSKPGYRAAAERFALTLQAERQHYPSGADEVEALLRAPA</sequence>
<gene>
    <name evidence="2" type="ORF">N864_04275</name>
</gene>
<proteinExistence type="predicted"/>
<evidence type="ECO:0000259" key="1">
    <source>
        <dbReference type="Pfam" id="PF06722"/>
    </source>
</evidence>
<dbReference type="PANTHER" id="PTHR48050">
    <property type="entry name" value="STEROL 3-BETA-GLUCOSYLTRANSFERASE"/>
    <property type="match status" value="1"/>
</dbReference>
<organism evidence="2 3">
    <name type="scientific">Intrasporangium chromatireducens Q5-1</name>
    <dbReference type="NCBI Taxonomy" id="584657"/>
    <lineage>
        <taxon>Bacteria</taxon>
        <taxon>Bacillati</taxon>
        <taxon>Actinomycetota</taxon>
        <taxon>Actinomycetes</taxon>
        <taxon>Micrococcales</taxon>
        <taxon>Intrasporangiaceae</taxon>
        <taxon>Intrasporangium</taxon>
    </lineage>
</organism>
<protein>
    <recommendedName>
        <fullName evidence="1">Erythromycin biosynthesis protein CIII-like C-terminal domain-containing protein</fullName>
    </recommendedName>
</protein>
<dbReference type="PANTHER" id="PTHR48050:SF13">
    <property type="entry name" value="STEROL 3-BETA-GLUCOSYLTRANSFERASE UGT80A2"/>
    <property type="match status" value="1"/>
</dbReference>
<evidence type="ECO:0000313" key="2">
    <source>
        <dbReference type="EMBL" id="EWT07528.1"/>
    </source>
</evidence>
<dbReference type="Proteomes" id="UP000019494">
    <property type="component" value="Unassembled WGS sequence"/>
</dbReference>
<feature type="domain" description="Erythromycin biosynthesis protein CIII-like C-terminal" evidence="1">
    <location>
        <begin position="126"/>
        <end position="225"/>
    </location>
</feature>
<dbReference type="InterPro" id="IPR010610">
    <property type="entry name" value="EryCIII-like_C"/>
</dbReference>
<dbReference type="EMBL" id="AWQS01000010">
    <property type="protein sequence ID" value="EWT07528.1"/>
    <property type="molecule type" value="Genomic_DNA"/>
</dbReference>
<comment type="caution">
    <text evidence="2">The sequence shown here is derived from an EMBL/GenBank/DDBJ whole genome shotgun (WGS) entry which is preliminary data.</text>
</comment>
<dbReference type="AlphaFoldDB" id="W9GRU8"/>
<dbReference type="Pfam" id="PF06722">
    <property type="entry name" value="EryCIII-like_C"/>
    <property type="match status" value="1"/>
</dbReference>
<dbReference type="GO" id="GO:0016758">
    <property type="term" value="F:hexosyltransferase activity"/>
    <property type="evidence" value="ECO:0007669"/>
    <property type="project" value="UniProtKB-ARBA"/>
</dbReference>